<dbReference type="AlphaFoldDB" id="A0A915IP55"/>
<evidence type="ECO:0000313" key="3">
    <source>
        <dbReference type="WBParaSite" id="nRc.2.0.1.t15581-RA"/>
    </source>
</evidence>
<proteinExistence type="predicted"/>
<name>A0A915IP55_ROMCU</name>
<reference evidence="3" key="1">
    <citation type="submission" date="2022-11" db="UniProtKB">
        <authorList>
            <consortium name="WormBaseParasite"/>
        </authorList>
    </citation>
    <scope>IDENTIFICATION</scope>
</reference>
<keyword evidence="2" id="KW-1185">Reference proteome</keyword>
<dbReference type="WBParaSite" id="nRc.2.0.1.t15581-RA">
    <property type="protein sequence ID" value="nRc.2.0.1.t15581-RA"/>
    <property type="gene ID" value="nRc.2.0.1.g15581"/>
</dbReference>
<organism evidence="2 3">
    <name type="scientific">Romanomermis culicivorax</name>
    <name type="common">Nematode worm</name>
    <dbReference type="NCBI Taxonomy" id="13658"/>
    <lineage>
        <taxon>Eukaryota</taxon>
        <taxon>Metazoa</taxon>
        <taxon>Ecdysozoa</taxon>
        <taxon>Nematoda</taxon>
        <taxon>Enoplea</taxon>
        <taxon>Dorylaimia</taxon>
        <taxon>Mermithida</taxon>
        <taxon>Mermithoidea</taxon>
        <taxon>Mermithidae</taxon>
        <taxon>Romanomermis</taxon>
    </lineage>
</organism>
<evidence type="ECO:0000256" key="1">
    <source>
        <dbReference type="SAM" id="MobiDB-lite"/>
    </source>
</evidence>
<feature type="region of interest" description="Disordered" evidence="1">
    <location>
        <begin position="1"/>
        <end position="29"/>
    </location>
</feature>
<accession>A0A915IP55</accession>
<protein>
    <submittedName>
        <fullName evidence="3">Uncharacterized protein</fullName>
    </submittedName>
</protein>
<sequence length="97" mass="11234">MQHQRPNVLRRRFPNLGEGKSHSNSFTPGAQITRVKSEKRYPVPAAIKDIKNQNIQARGILSFDLEFDQNSIDAALINILEKRLVRWVVFFLTDEDQ</sequence>
<evidence type="ECO:0000313" key="2">
    <source>
        <dbReference type="Proteomes" id="UP000887565"/>
    </source>
</evidence>
<dbReference type="Proteomes" id="UP000887565">
    <property type="component" value="Unplaced"/>
</dbReference>